<comment type="caution">
    <text evidence="1">The sequence shown here is derived from an EMBL/GenBank/DDBJ whole genome shotgun (WGS) entry which is preliminary data.</text>
</comment>
<accession>A0A370DUF5</accession>
<reference evidence="1 2" key="1">
    <citation type="journal article" date="2018" name="ISME J.">
        <title>Endosymbiont genomes yield clues of tubeworm success.</title>
        <authorList>
            <person name="Li Y."/>
            <person name="Liles M.R."/>
            <person name="Halanych K.M."/>
        </authorList>
    </citation>
    <scope>NUCLEOTIDE SEQUENCE [LARGE SCALE GENOMIC DNA]</scope>
    <source>
        <strain evidence="1">A1422</strain>
    </source>
</reference>
<dbReference type="AlphaFoldDB" id="A0A370DUF5"/>
<gene>
    <name evidence="1" type="ORF">DIZ79_13940</name>
</gene>
<protein>
    <submittedName>
        <fullName evidence="1">Uncharacterized protein</fullName>
    </submittedName>
</protein>
<dbReference type="Proteomes" id="UP000255508">
    <property type="component" value="Unassembled WGS sequence"/>
</dbReference>
<evidence type="ECO:0000313" key="1">
    <source>
        <dbReference type="EMBL" id="RDH88893.1"/>
    </source>
</evidence>
<evidence type="ECO:0000313" key="2">
    <source>
        <dbReference type="Proteomes" id="UP000255508"/>
    </source>
</evidence>
<proteinExistence type="predicted"/>
<dbReference type="EMBL" id="QFXD01000242">
    <property type="protein sequence ID" value="RDH88893.1"/>
    <property type="molecule type" value="Genomic_DNA"/>
</dbReference>
<name>A0A370DUF5_9GAMM</name>
<organism evidence="1 2">
    <name type="scientific">endosymbiont of Lamellibrachia luymesi</name>
    <dbReference type="NCBI Taxonomy" id="2200907"/>
    <lineage>
        <taxon>Bacteria</taxon>
        <taxon>Pseudomonadati</taxon>
        <taxon>Pseudomonadota</taxon>
        <taxon>Gammaproteobacteria</taxon>
        <taxon>sulfur-oxidizing symbionts</taxon>
    </lineage>
</organism>
<sequence>MTKKILVGALLIAVLVGAMVWSYERGMAANSALEATKLMVAVQSQKDCIKIADPDCTSESNRLLAAMVAGQLRRSNLTALSKSDRGVVEAFIREVESAK</sequence>